<evidence type="ECO:0000313" key="3">
    <source>
        <dbReference type="Proteomes" id="UP000229681"/>
    </source>
</evidence>
<evidence type="ECO:0000256" key="1">
    <source>
        <dbReference type="SAM" id="Phobius"/>
    </source>
</evidence>
<keyword evidence="1" id="KW-1133">Transmembrane helix</keyword>
<feature type="non-terminal residue" evidence="2">
    <location>
        <position position="1"/>
    </location>
</feature>
<dbReference type="EMBL" id="PGTM01000884">
    <property type="protein sequence ID" value="PJF33545.1"/>
    <property type="molecule type" value="Genomic_DNA"/>
</dbReference>
<feature type="transmembrane region" description="Helical" evidence="1">
    <location>
        <begin position="86"/>
        <end position="106"/>
    </location>
</feature>
<evidence type="ECO:0000313" key="2">
    <source>
        <dbReference type="EMBL" id="PJF33545.1"/>
    </source>
</evidence>
<protein>
    <submittedName>
        <fullName evidence="2">Uncharacterized protein</fullName>
    </submittedName>
</protein>
<dbReference type="AlphaFoldDB" id="A0A2M8P7M1"/>
<feature type="non-terminal residue" evidence="2">
    <location>
        <position position="110"/>
    </location>
</feature>
<proteinExistence type="predicted"/>
<gene>
    <name evidence="2" type="ORF">CUN49_18325</name>
</gene>
<reference evidence="2 3" key="1">
    <citation type="submission" date="2017-11" db="EMBL/GenBank/DDBJ databases">
        <title>Evolution of Phototrophy in the Chloroflexi Phylum Driven by Horizontal Gene Transfer.</title>
        <authorList>
            <person name="Ward L.M."/>
            <person name="Hemp J."/>
            <person name="Shih P.M."/>
            <person name="Mcglynn S.E."/>
            <person name="Fischer W."/>
        </authorList>
    </citation>
    <scope>NUCLEOTIDE SEQUENCE [LARGE SCALE GENOMIC DNA]</scope>
    <source>
        <strain evidence="2">JP3_13</strain>
    </source>
</reference>
<dbReference type="Gene3D" id="1.10.510.10">
    <property type="entry name" value="Transferase(Phosphotransferase) domain 1"/>
    <property type="match status" value="1"/>
</dbReference>
<comment type="caution">
    <text evidence="2">The sequence shown here is derived from an EMBL/GenBank/DDBJ whole genome shotgun (WGS) entry which is preliminary data.</text>
</comment>
<keyword evidence="1" id="KW-0472">Membrane</keyword>
<keyword evidence="1" id="KW-0812">Transmembrane</keyword>
<organism evidence="2 3">
    <name type="scientific">Candidatus Thermofonsia Clade 1 bacterium</name>
    <dbReference type="NCBI Taxonomy" id="2364210"/>
    <lineage>
        <taxon>Bacteria</taxon>
        <taxon>Bacillati</taxon>
        <taxon>Chloroflexota</taxon>
        <taxon>Candidatus Thermofontia</taxon>
        <taxon>Candidatus Thermofonsia Clade 1</taxon>
    </lineage>
</organism>
<dbReference type="Proteomes" id="UP000229681">
    <property type="component" value="Unassembled WGS sequence"/>
</dbReference>
<accession>A0A2M8P7M1</accession>
<name>A0A2M8P7M1_9CHLR</name>
<sequence>ILKHINEPPPPLRMRVPHLPVSVERIVIKALAKSKDQRYQSAAEMRDALLEAERQLQQAKETLDLKPANLQKSPETVFLKRRRRPILPIALGTAFLIGAILLAGTLSTGS</sequence>